<dbReference type="EMBL" id="GDHC01020878">
    <property type="protein sequence ID" value="JAP97750.1"/>
    <property type="molecule type" value="Transcribed_RNA"/>
</dbReference>
<reference evidence="2" key="1">
    <citation type="journal article" date="2016" name="Gigascience">
        <title>De novo construction of an expanded transcriptome assembly for the western tarnished plant bug, Lygus hesperus.</title>
        <authorList>
            <person name="Tassone E.E."/>
            <person name="Geib S.M."/>
            <person name="Hall B."/>
            <person name="Fabrick J.A."/>
            <person name="Brent C.S."/>
            <person name="Hull J.J."/>
        </authorList>
    </citation>
    <scope>NUCLEOTIDE SEQUENCE</scope>
</reference>
<evidence type="ECO:0000313" key="2">
    <source>
        <dbReference type="EMBL" id="JAP97750.1"/>
    </source>
</evidence>
<sequence length="122" mass="13608">MNSSNIQGVNDGTREDVRIGDMDQITTEQCEAADQVGTALVNGKQKNNDDNNNDTMSSDMNYTMKTQCNKHTINGHAHSSLNSSAQCSEHAQNISDNNNNNNKYNKYKRSSDKTSIKTYKVR</sequence>
<name>A0A146KMH7_LYGHE</name>
<feature type="region of interest" description="Disordered" evidence="1">
    <location>
        <begin position="73"/>
        <end position="122"/>
    </location>
</feature>
<feature type="region of interest" description="Disordered" evidence="1">
    <location>
        <begin position="36"/>
        <end position="60"/>
    </location>
</feature>
<feature type="compositionally biased region" description="Polar residues" evidence="1">
    <location>
        <begin position="73"/>
        <end position="96"/>
    </location>
</feature>
<organism evidence="2">
    <name type="scientific">Lygus hesperus</name>
    <name type="common">Western plant bug</name>
    <dbReference type="NCBI Taxonomy" id="30085"/>
    <lineage>
        <taxon>Eukaryota</taxon>
        <taxon>Metazoa</taxon>
        <taxon>Ecdysozoa</taxon>
        <taxon>Arthropoda</taxon>
        <taxon>Hexapoda</taxon>
        <taxon>Insecta</taxon>
        <taxon>Pterygota</taxon>
        <taxon>Neoptera</taxon>
        <taxon>Paraneoptera</taxon>
        <taxon>Hemiptera</taxon>
        <taxon>Heteroptera</taxon>
        <taxon>Panheteroptera</taxon>
        <taxon>Cimicomorpha</taxon>
        <taxon>Miridae</taxon>
        <taxon>Mirini</taxon>
        <taxon>Lygus</taxon>
    </lineage>
</organism>
<dbReference type="AlphaFoldDB" id="A0A146KMH7"/>
<gene>
    <name evidence="2" type="ORF">g.38278</name>
</gene>
<proteinExistence type="predicted"/>
<evidence type="ECO:0000256" key="1">
    <source>
        <dbReference type="SAM" id="MobiDB-lite"/>
    </source>
</evidence>
<protein>
    <submittedName>
        <fullName evidence="2">Uncharacterized protein</fullName>
    </submittedName>
</protein>
<accession>A0A146KMH7</accession>